<dbReference type="EMBL" id="JRLV01000006">
    <property type="protein sequence ID" value="KGO81993.1"/>
    <property type="molecule type" value="Genomic_DNA"/>
</dbReference>
<accession>A0A0A2LRU7</accession>
<keyword evidence="2" id="KW-1185">Reference proteome</keyword>
<dbReference type="Proteomes" id="UP000030129">
    <property type="component" value="Unassembled WGS sequence"/>
</dbReference>
<proteinExistence type="predicted"/>
<sequence length="165" mass="19083">MKKIIVVFTLLSLLSCSKEEKKSSADFDMFVFSFATDAKTFSIKFTPGDTVYMKTSPVDYSYSLLSEKKRDSAYAIIKEIKFAEYETIYTNENIVDGTSFKFYKTKNDTVNWVYVYENKTPKELYKIADKLIQLQTGQKWVPVKGKQDFGNLDYIELSNPLNTIN</sequence>
<dbReference type="RefSeq" id="WP_035132508.1">
    <property type="nucleotide sequence ID" value="NZ_JRLV01000006.1"/>
</dbReference>
<reference evidence="1 2" key="1">
    <citation type="submission" date="2013-09" db="EMBL/GenBank/DDBJ databases">
        <authorList>
            <person name="Zeng Z."/>
            <person name="Chen C."/>
        </authorList>
    </citation>
    <scope>NUCLEOTIDE SEQUENCE [LARGE SCALE GENOMIC DNA]</scope>
    <source>
        <strain evidence="1 2">F44-8</strain>
    </source>
</reference>
<organism evidence="1 2">
    <name type="scientific">Flavobacterium beibuense F44-8</name>
    <dbReference type="NCBI Taxonomy" id="1406840"/>
    <lineage>
        <taxon>Bacteria</taxon>
        <taxon>Pseudomonadati</taxon>
        <taxon>Bacteroidota</taxon>
        <taxon>Flavobacteriia</taxon>
        <taxon>Flavobacteriales</taxon>
        <taxon>Flavobacteriaceae</taxon>
        <taxon>Flavobacterium</taxon>
    </lineage>
</organism>
<evidence type="ECO:0000313" key="1">
    <source>
        <dbReference type="EMBL" id="KGO81993.1"/>
    </source>
</evidence>
<protein>
    <recommendedName>
        <fullName evidence="3">Lipoprotein</fullName>
    </recommendedName>
</protein>
<comment type="caution">
    <text evidence="1">The sequence shown here is derived from an EMBL/GenBank/DDBJ whole genome shotgun (WGS) entry which is preliminary data.</text>
</comment>
<dbReference type="AlphaFoldDB" id="A0A0A2LRU7"/>
<evidence type="ECO:0008006" key="3">
    <source>
        <dbReference type="Google" id="ProtNLM"/>
    </source>
</evidence>
<gene>
    <name evidence="1" type="ORF">Q763_06935</name>
</gene>
<dbReference type="PROSITE" id="PS51257">
    <property type="entry name" value="PROKAR_LIPOPROTEIN"/>
    <property type="match status" value="1"/>
</dbReference>
<evidence type="ECO:0000313" key="2">
    <source>
        <dbReference type="Proteomes" id="UP000030129"/>
    </source>
</evidence>
<name>A0A0A2LRU7_9FLAO</name>